<organism evidence="2 3">
    <name type="scientific">Hymenobacter antarcticus</name>
    <dbReference type="NCBI Taxonomy" id="486270"/>
    <lineage>
        <taxon>Bacteria</taxon>
        <taxon>Pseudomonadati</taxon>
        <taxon>Bacteroidota</taxon>
        <taxon>Cytophagia</taxon>
        <taxon>Cytophagales</taxon>
        <taxon>Hymenobacteraceae</taxon>
        <taxon>Hymenobacter</taxon>
    </lineage>
</organism>
<proteinExistence type="predicted"/>
<name>A0ABP7QRN7_9BACT</name>
<gene>
    <name evidence="2" type="ORF">GCM10022407_34770</name>
</gene>
<evidence type="ECO:0000256" key="1">
    <source>
        <dbReference type="SAM" id="MobiDB-lite"/>
    </source>
</evidence>
<dbReference type="Proteomes" id="UP001501556">
    <property type="component" value="Unassembled WGS sequence"/>
</dbReference>
<dbReference type="EMBL" id="BAABDI010000030">
    <property type="protein sequence ID" value="GAA3987061.1"/>
    <property type="molecule type" value="Genomic_DNA"/>
</dbReference>
<feature type="region of interest" description="Disordered" evidence="1">
    <location>
        <begin position="65"/>
        <end position="89"/>
    </location>
</feature>
<reference evidence="3" key="1">
    <citation type="journal article" date="2019" name="Int. J. Syst. Evol. Microbiol.">
        <title>The Global Catalogue of Microorganisms (GCM) 10K type strain sequencing project: providing services to taxonomists for standard genome sequencing and annotation.</title>
        <authorList>
            <consortium name="The Broad Institute Genomics Platform"/>
            <consortium name="The Broad Institute Genome Sequencing Center for Infectious Disease"/>
            <person name="Wu L."/>
            <person name="Ma J."/>
        </authorList>
    </citation>
    <scope>NUCLEOTIDE SEQUENCE [LARGE SCALE GENOMIC DNA]</scope>
    <source>
        <strain evidence="3">JCM 17217</strain>
    </source>
</reference>
<protein>
    <submittedName>
        <fullName evidence="2">Uncharacterized protein</fullName>
    </submittedName>
</protein>
<evidence type="ECO:0000313" key="2">
    <source>
        <dbReference type="EMBL" id="GAA3987061.1"/>
    </source>
</evidence>
<comment type="caution">
    <text evidence="2">The sequence shown here is derived from an EMBL/GenBank/DDBJ whole genome shotgun (WGS) entry which is preliminary data.</text>
</comment>
<evidence type="ECO:0000313" key="3">
    <source>
        <dbReference type="Proteomes" id="UP001501556"/>
    </source>
</evidence>
<sequence>MAGGVFVGLWLGNRGGWAVLKGSWPALVAAVAGEMRKGWEGPAGGMTVASLGPLVSSSIAPAGCAARERSGPLDSPTPGATNGSGGGCA</sequence>
<accession>A0ABP7QRN7</accession>
<keyword evidence="3" id="KW-1185">Reference proteome</keyword>